<dbReference type="EMBL" id="JBHUOZ010000003">
    <property type="protein sequence ID" value="MFD2920106.1"/>
    <property type="molecule type" value="Genomic_DNA"/>
</dbReference>
<reference evidence="2" key="1">
    <citation type="journal article" date="2019" name="Int. J. Syst. Evol. Microbiol.">
        <title>The Global Catalogue of Microorganisms (GCM) 10K type strain sequencing project: providing services to taxonomists for standard genome sequencing and annotation.</title>
        <authorList>
            <consortium name="The Broad Institute Genomics Platform"/>
            <consortium name="The Broad Institute Genome Sequencing Center for Infectious Disease"/>
            <person name="Wu L."/>
            <person name="Ma J."/>
        </authorList>
    </citation>
    <scope>NUCLEOTIDE SEQUENCE [LARGE SCALE GENOMIC DNA]</scope>
    <source>
        <strain evidence="2">KCTC 23299</strain>
    </source>
</reference>
<dbReference type="Proteomes" id="UP001597511">
    <property type="component" value="Unassembled WGS sequence"/>
</dbReference>
<sequence length="200" mass="22063">MRTLVIAFVVMLGFIACKKDIEYKSSFEKSNRSWKAFKASSNNNYRFVVSGTSWSSGSWTTTLKVQAGVAVERKFAYTIYAGVVMPPEGWTPAKQDEVLARINLTAAAFRQQTGKDISEYLSWTETGAMVGAHTDTPATPFLTLDQVYEKAKNDWLKKRSGTTTYFEAKNNGLISACGYVPDNCADDCFTGIGISLIEAL</sequence>
<gene>
    <name evidence="1" type="ORF">ACFS6H_10325</name>
</gene>
<proteinExistence type="predicted"/>
<protein>
    <submittedName>
        <fullName evidence="1">Uncharacterized protein</fullName>
    </submittedName>
</protein>
<accession>A0ABW6A791</accession>
<evidence type="ECO:0000313" key="1">
    <source>
        <dbReference type="EMBL" id="MFD2920106.1"/>
    </source>
</evidence>
<comment type="caution">
    <text evidence="1">The sequence shown here is derived from an EMBL/GenBank/DDBJ whole genome shotgun (WGS) entry which is preliminary data.</text>
</comment>
<organism evidence="1 2">
    <name type="scientific">Terrimonas rubra</name>
    <dbReference type="NCBI Taxonomy" id="1035890"/>
    <lineage>
        <taxon>Bacteria</taxon>
        <taxon>Pseudomonadati</taxon>
        <taxon>Bacteroidota</taxon>
        <taxon>Chitinophagia</taxon>
        <taxon>Chitinophagales</taxon>
        <taxon>Chitinophagaceae</taxon>
        <taxon>Terrimonas</taxon>
    </lineage>
</organism>
<evidence type="ECO:0000313" key="2">
    <source>
        <dbReference type="Proteomes" id="UP001597511"/>
    </source>
</evidence>
<dbReference type="PROSITE" id="PS51257">
    <property type="entry name" value="PROKAR_LIPOPROTEIN"/>
    <property type="match status" value="1"/>
</dbReference>
<dbReference type="RefSeq" id="WP_386098004.1">
    <property type="nucleotide sequence ID" value="NZ_JBHUOZ010000003.1"/>
</dbReference>
<keyword evidence="2" id="KW-1185">Reference proteome</keyword>
<name>A0ABW6A791_9BACT</name>